<proteinExistence type="predicted"/>
<keyword evidence="2" id="KW-1185">Reference proteome</keyword>
<gene>
    <name evidence="1" type="ORF">E2C01_068703</name>
</gene>
<accession>A0A5B7HWW3</accession>
<organism evidence="1 2">
    <name type="scientific">Portunus trituberculatus</name>
    <name type="common">Swimming crab</name>
    <name type="synonym">Neptunus trituberculatus</name>
    <dbReference type="NCBI Taxonomy" id="210409"/>
    <lineage>
        <taxon>Eukaryota</taxon>
        <taxon>Metazoa</taxon>
        <taxon>Ecdysozoa</taxon>
        <taxon>Arthropoda</taxon>
        <taxon>Crustacea</taxon>
        <taxon>Multicrustacea</taxon>
        <taxon>Malacostraca</taxon>
        <taxon>Eumalacostraca</taxon>
        <taxon>Eucarida</taxon>
        <taxon>Decapoda</taxon>
        <taxon>Pleocyemata</taxon>
        <taxon>Brachyura</taxon>
        <taxon>Eubrachyura</taxon>
        <taxon>Portunoidea</taxon>
        <taxon>Portunidae</taxon>
        <taxon>Portuninae</taxon>
        <taxon>Portunus</taxon>
    </lineage>
</organism>
<dbReference type="Proteomes" id="UP000324222">
    <property type="component" value="Unassembled WGS sequence"/>
</dbReference>
<sequence length="78" mass="8598">MNLKGSSVTQCMLFSFTSCPKSMSWNLEHEAVPTDNTNNKVTELCITPHSHREYYGSQAARQAHTGVGGSLQAFTFTN</sequence>
<dbReference type="PROSITE" id="PS51257">
    <property type="entry name" value="PROKAR_LIPOPROTEIN"/>
    <property type="match status" value="1"/>
</dbReference>
<dbReference type="EMBL" id="VSRR010038739">
    <property type="protein sequence ID" value="MPC74345.1"/>
    <property type="molecule type" value="Genomic_DNA"/>
</dbReference>
<dbReference type="AlphaFoldDB" id="A0A5B7HWW3"/>
<protein>
    <submittedName>
        <fullName evidence="1">Uncharacterized protein</fullName>
    </submittedName>
</protein>
<comment type="caution">
    <text evidence="1">The sequence shown here is derived from an EMBL/GenBank/DDBJ whole genome shotgun (WGS) entry which is preliminary data.</text>
</comment>
<evidence type="ECO:0000313" key="1">
    <source>
        <dbReference type="EMBL" id="MPC74345.1"/>
    </source>
</evidence>
<evidence type="ECO:0000313" key="2">
    <source>
        <dbReference type="Proteomes" id="UP000324222"/>
    </source>
</evidence>
<reference evidence="1 2" key="1">
    <citation type="submission" date="2019-05" db="EMBL/GenBank/DDBJ databases">
        <title>Another draft genome of Portunus trituberculatus and its Hox gene families provides insights of decapod evolution.</title>
        <authorList>
            <person name="Jeong J.-H."/>
            <person name="Song I."/>
            <person name="Kim S."/>
            <person name="Choi T."/>
            <person name="Kim D."/>
            <person name="Ryu S."/>
            <person name="Kim W."/>
        </authorList>
    </citation>
    <scope>NUCLEOTIDE SEQUENCE [LARGE SCALE GENOMIC DNA]</scope>
    <source>
        <tissue evidence="1">Muscle</tissue>
    </source>
</reference>
<name>A0A5B7HWW3_PORTR</name>